<accession>A0A6N2YD12</accession>
<gene>
    <name evidence="1" type="ORF">CHLFYP18_05218</name>
</gene>
<reference evidence="1" key="1">
    <citation type="submission" date="2019-11" db="EMBL/GenBank/DDBJ databases">
        <authorList>
            <person name="Feng L."/>
        </authorList>
    </citation>
    <scope>NUCLEOTIDE SEQUENCE</scope>
    <source>
        <strain evidence="1">ChathewayiLFYP18</strain>
    </source>
</reference>
<dbReference type="AlphaFoldDB" id="A0A6N2YD12"/>
<protein>
    <submittedName>
        <fullName evidence="1">Uncharacterized protein</fullName>
    </submittedName>
</protein>
<organism evidence="1">
    <name type="scientific">Hungatella hathewayi</name>
    <dbReference type="NCBI Taxonomy" id="154046"/>
    <lineage>
        <taxon>Bacteria</taxon>
        <taxon>Bacillati</taxon>
        <taxon>Bacillota</taxon>
        <taxon>Clostridia</taxon>
        <taxon>Lachnospirales</taxon>
        <taxon>Lachnospiraceae</taxon>
        <taxon>Hungatella</taxon>
    </lineage>
</organism>
<dbReference type="RefSeq" id="WP_320952019.1">
    <property type="nucleotide sequence ID" value="NZ_CACRUH010000005.1"/>
</dbReference>
<evidence type="ECO:0000313" key="1">
    <source>
        <dbReference type="EMBL" id="VYT64754.1"/>
    </source>
</evidence>
<name>A0A6N2YD12_9FIRM</name>
<sequence>MATKSILKDVSIKEQRLAHTFLEAMDNAKNMRFEQVQISRKCSELTGDKIKEFFDIQ</sequence>
<proteinExistence type="predicted"/>
<dbReference type="EMBL" id="CACRUH010000005">
    <property type="protein sequence ID" value="VYT64754.1"/>
    <property type="molecule type" value="Genomic_DNA"/>
</dbReference>